<sequence>MSSRNRFIALAALSMAAMLSAGSARAQFVDDWQHVAAACAPSSLPALSMVQINTANGSIRANNPSSGTVRYTCNVLDSFATSVTTWNYLTLQYLDTVGGRVVATLYAKNKVTGAAAVVASVASPAAGAIANVSVPVPALNFAVNGYYVVITLVPATNQPPQAHMVSLHQ</sequence>
<evidence type="ECO:0000313" key="3">
    <source>
        <dbReference type="Proteomes" id="UP001371218"/>
    </source>
</evidence>
<comment type="caution">
    <text evidence="2">The sequence shown here is derived from an EMBL/GenBank/DDBJ whole genome shotgun (WGS) entry which is preliminary data.</text>
</comment>
<evidence type="ECO:0000256" key="1">
    <source>
        <dbReference type="SAM" id="SignalP"/>
    </source>
</evidence>
<keyword evidence="1" id="KW-0732">Signal</keyword>
<feature type="chain" id="PRO_5046906777" evidence="1">
    <location>
        <begin position="27"/>
        <end position="169"/>
    </location>
</feature>
<proteinExistence type="predicted"/>
<dbReference type="EMBL" id="JBBUTG010000033">
    <property type="protein sequence ID" value="MEK8034682.1"/>
    <property type="molecule type" value="Genomic_DNA"/>
</dbReference>
<name>A0ABU9C0V7_9BURK</name>
<keyword evidence="3" id="KW-1185">Reference proteome</keyword>
<dbReference type="RefSeq" id="WP_341429111.1">
    <property type="nucleotide sequence ID" value="NZ_JBBUTG010000033.1"/>
</dbReference>
<organism evidence="2 3">
    <name type="scientific">Ideonella lacteola</name>
    <dbReference type="NCBI Taxonomy" id="2984193"/>
    <lineage>
        <taxon>Bacteria</taxon>
        <taxon>Pseudomonadati</taxon>
        <taxon>Pseudomonadota</taxon>
        <taxon>Betaproteobacteria</taxon>
        <taxon>Burkholderiales</taxon>
        <taxon>Sphaerotilaceae</taxon>
        <taxon>Ideonella</taxon>
    </lineage>
</organism>
<dbReference type="Proteomes" id="UP001371218">
    <property type="component" value="Unassembled WGS sequence"/>
</dbReference>
<gene>
    <name evidence="2" type="ORF">AACH06_28020</name>
</gene>
<reference evidence="2 3" key="1">
    <citation type="submission" date="2024-04" db="EMBL/GenBank/DDBJ databases">
        <title>Novel species of the genus Ideonella isolated from streams.</title>
        <authorList>
            <person name="Lu H."/>
        </authorList>
    </citation>
    <scope>NUCLEOTIDE SEQUENCE [LARGE SCALE GENOMIC DNA]</scope>
    <source>
        <strain evidence="2 3">DXS29W</strain>
    </source>
</reference>
<evidence type="ECO:0000313" key="2">
    <source>
        <dbReference type="EMBL" id="MEK8034682.1"/>
    </source>
</evidence>
<feature type="signal peptide" evidence="1">
    <location>
        <begin position="1"/>
        <end position="26"/>
    </location>
</feature>
<accession>A0ABU9C0V7</accession>
<protein>
    <submittedName>
        <fullName evidence="2">Uncharacterized protein</fullName>
    </submittedName>
</protein>